<accession>A0ABT6NJY6</accession>
<evidence type="ECO:0000256" key="3">
    <source>
        <dbReference type="ARBA" id="ARBA00023157"/>
    </source>
</evidence>
<dbReference type="EMBL" id="JARZHI010000002">
    <property type="protein sequence ID" value="MDI1428622.1"/>
    <property type="molecule type" value="Genomic_DNA"/>
</dbReference>
<protein>
    <submittedName>
        <fullName evidence="5">DUF4215 domain-containing protein</fullName>
    </submittedName>
</protein>
<reference evidence="5 6" key="1">
    <citation type="submission" date="2023-04" db="EMBL/GenBank/DDBJ databases">
        <title>The genome sequence of Polyangium sorediatum DSM14670.</title>
        <authorList>
            <person name="Zhang X."/>
        </authorList>
    </citation>
    <scope>NUCLEOTIDE SEQUENCE [LARGE SCALE GENOMIC DNA]</scope>
    <source>
        <strain evidence="5 6">DSM 14670</strain>
    </source>
</reference>
<name>A0ABT6NJY6_9BACT</name>
<comment type="caution">
    <text evidence="5">The sequence shown here is derived from an EMBL/GenBank/DDBJ whole genome shotgun (WGS) entry which is preliminary data.</text>
</comment>
<gene>
    <name evidence="5" type="ORF">QHF89_03930</name>
</gene>
<proteinExistence type="predicted"/>
<feature type="chain" id="PRO_5047058459" evidence="4">
    <location>
        <begin position="21"/>
        <end position="750"/>
    </location>
</feature>
<feature type="signal peptide" evidence="4">
    <location>
        <begin position="1"/>
        <end position="20"/>
    </location>
</feature>
<dbReference type="InterPro" id="IPR011936">
    <property type="entry name" value="Myxo_disulph_rpt"/>
</dbReference>
<organism evidence="5 6">
    <name type="scientific">Polyangium sorediatum</name>
    <dbReference type="NCBI Taxonomy" id="889274"/>
    <lineage>
        <taxon>Bacteria</taxon>
        <taxon>Pseudomonadati</taxon>
        <taxon>Myxococcota</taxon>
        <taxon>Polyangia</taxon>
        <taxon>Polyangiales</taxon>
        <taxon>Polyangiaceae</taxon>
        <taxon>Polyangium</taxon>
    </lineage>
</organism>
<dbReference type="RefSeq" id="WP_284720018.1">
    <property type="nucleotide sequence ID" value="NZ_JARZHI010000002.1"/>
</dbReference>
<evidence type="ECO:0000313" key="6">
    <source>
        <dbReference type="Proteomes" id="UP001160301"/>
    </source>
</evidence>
<dbReference type="NCBIfam" id="TIGR02232">
    <property type="entry name" value="myxo_disulf_rpt"/>
    <property type="match status" value="2"/>
</dbReference>
<keyword evidence="1 4" id="KW-0732">Signal</keyword>
<dbReference type="PROSITE" id="PS51257">
    <property type="entry name" value="PROKAR_LIPOPROTEIN"/>
    <property type="match status" value="1"/>
</dbReference>
<keyword evidence="6" id="KW-1185">Reference proteome</keyword>
<evidence type="ECO:0000256" key="1">
    <source>
        <dbReference type="ARBA" id="ARBA00022729"/>
    </source>
</evidence>
<evidence type="ECO:0000313" key="5">
    <source>
        <dbReference type="EMBL" id="MDI1428622.1"/>
    </source>
</evidence>
<evidence type="ECO:0000256" key="4">
    <source>
        <dbReference type="SAM" id="SignalP"/>
    </source>
</evidence>
<dbReference type="Proteomes" id="UP001160301">
    <property type="component" value="Unassembled WGS sequence"/>
</dbReference>
<dbReference type="Pfam" id="PF13948">
    <property type="entry name" value="DUF4215"/>
    <property type="match status" value="1"/>
</dbReference>
<keyword evidence="3" id="KW-1015">Disulfide bond</keyword>
<evidence type="ECO:0000256" key="2">
    <source>
        <dbReference type="ARBA" id="ARBA00022737"/>
    </source>
</evidence>
<sequence>MIRKLIFATVGCTMALLAGCADDVPPASDTGSGGAGGAGGAGGQGGGGGCITLDVSRTQIYHFTDASFSVQANVSPRADDAYQTLAVLELYDDWITPGLPPLVPGSFDLAAAPNDRFGSCQHCVTVITPDSSEIPTRTYFQTSGKFELTKLDPDDRSIAAGNITDVTLSEVTRKEDGTWEAVPGGGCFVIPSWSFDTTPVDGIPCEKAEDCGNTTRQVCSPKTNTCAPYECLFTFDVVCPEGEQCMAQVPAENSIGACYKTCTPFASGACPTGEECIAIDPVQYYGVCRPTGDGAPGEACSEPDISTGCEAGSLCAGVPAACEKTCSYLTADPGCPEGRVCGMSNVCLAPESGDPAPIDGACEPSWVPYRGCAADGEAFRGICLSLYPEEPIEHCERICRTDINECPAGEYCAGLFSNPNVGLCWTIPVCGDGVLDPLNEICDDGNTASGDGCSGDCDTAEFDVLCKLAEPLPLDVDIQSTTAGAPTGYGGSCELYIVVPSKTFTFDVPGPGRLSLRLTSAEDLDLLVLGDCADPSGSELACKSTANTPEELDFDFATTPSGPVMIVVRGNTMKDEGPFTLRAAFTPAVCGDGVAVGPEVCDDGNTVQGEGFCSADCLSPDWPTTCGGLAMLSTASPNVGDTTSAPNLNNTDGYCTYNTGGEVMYRYVAPKDGTLTLHLDETNANYALYVIDGCAAATEGTLLGCSNWGWPPNSVEDVAVPLVAGHEVTVVVDTILPSKGGPFSLQATFQ</sequence>
<keyword evidence="2" id="KW-0677">Repeat</keyword>